<evidence type="ECO:0000259" key="1">
    <source>
        <dbReference type="PROSITE" id="PS50280"/>
    </source>
</evidence>
<proteinExistence type="predicted"/>
<dbReference type="AlphaFoldDB" id="A0A0T5Z1L1"/>
<comment type="caution">
    <text evidence="3">The sequence shown here is derived from an EMBL/GenBank/DDBJ whole genome shotgun (WGS) entry which is preliminary data.</text>
</comment>
<accession>A0A0T5Z1L1</accession>
<sequence length="111" mass="12579">MAKKQHSKLGSRVYKAASTIHGVGLFAKQAISEGEYIGTYEGPKAKRDGTYVLWVFEEGKEPVGRSGRNLLRYLNHQDEGNAEFDGFDLYALRDIEPDEEITFDYGGWEEE</sequence>
<dbReference type="OrthoDB" id="9790349at2"/>
<name>A0A0T5Z1L1_9GAMM</name>
<dbReference type="Proteomes" id="UP000051634">
    <property type="component" value="Unassembled WGS sequence"/>
</dbReference>
<dbReference type="SMART" id="SM00317">
    <property type="entry name" value="SET"/>
    <property type="match status" value="1"/>
</dbReference>
<dbReference type="RefSeq" id="WP_005962021.1">
    <property type="nucleotide sequence ID" value="NZ_KQ556936.1"/>
</dbReference>
<dbReference type="Proteomes" id="UP000051276">
    <property type="component" value="Unassembled WGS sequence"/>
</dbReference>
<dbReference type="InterPro" id="IPR001214">
    <property type="entry name" value="SET_dom"/>
</dbReference>
<dbReference type="Pfam" id="PF00856">
    <property type="entry name" value="SET"/>
    <property type="match status" value="1"/>
</dbReference>
<reference evidence="4 5" key="1">
    <citation type="submission" date="2015-11" db="EMBL/GenBank/DDBJ databases">
        <title>The genome of Candidatus Endoriftia persephone in Ridgeia piscesae and population structure of the North Eastern Pacific vestimentiferan symbionts.</title>
        <authorList>
            <person name="Perez M."/>
            <person name="Juniper K.S."/>
        </authorList>
    </citation>
    <scope>NUCLEOTIDE SEQUENCE [LARGE SCALE GENOMIC DNA]</scope>
    <source>
        <strain evidence="3">Ind10</strain>
        <strain evidence="2">Ind11</strain>
    </source>
</reference>
<organism evidence="3 4">
    <name type="scientific">endosymbiont of Ridgeia piscesae</name>
    <dbReference type="NCBI Taxonomy" id="54398"/>
    <lineage>
        <taxon>Bacteria</taxon>
        <taxon>Pseudomonadati</taxon>
        <taxon>Pseudomonadota</taxon>
        <taxon>Gammaproteobacteria</taxon>
        <taxon>sulfur-oxidizing symbionts</taxon>
    </lineage>
</organism>
<dbReference type="SUPFAM" id="SSF82199">
    <property type="entry name" value="SET domain"/>
    <property type="match status" value="1"/>
</dbReference>
<evidence type="ECO:0000313" key="3">
    <source>
        <dbReference type="EMBL" id="KRT56738.1"/>
    </source>
</evidence>
<protein>
    <submittedName>
        <fullName evidence="2">SET domain</fullName>
    </submittedName>
</protein>
<dbReference type="EMBL" id="LDXT01000089">
    <property type="protein sequence ID" value="KRT54600.1"/>
    <property type="molecule type" value="Genomic_DNA"/>
</dbReference>
<gene>
    <name evidence="2" type="ORF">Ga0074115_10811</name>
    <name evidence="3" type="ORF">Ga0076813_10192</name>
</gene>
<evidence type="ECO:0000313" key="5">
    <source>
        <dbReference type="Proteomes" id="UP000051634"/>
    </source>
</evidence>
<dbReference type="PROSITE" id="PS50280">
    <property type="entry name" value="SET"/>
    <property type="match status" value="1"/>
</dbReference>
<evidence type="ECO:0000313" key="4">
    <source>
        <dbReference type="Proteomes" id="UP000051276"/>
    </source>
</evidence>
<dbReference type="CDD" id="cd08161">
    <property type="entry name" value="SET"/>
    <property type="match status" value="1"/>
</dbReference>
<dbReference type="Gene3D" id="2.170.270.10">
    <property type="entry name" value="SET domain"/>
    <property type="match status" value="1"/>
</dbReference>
<dbReference type="STRING" id="54398.Ga0074115_10811"/>
<dbReference type="EMBL" id="LMXI01000675">
    <property type="protein sequence ID" value="KRT56738.1"/>
    <property type="molecule type" value="Genomic_DNA"/>
</dbReference>
<feature type="domain" description="SET" evidence="1">
    <location>
        <begin position="11"/>
        <end position="106"/>
    </location>
</feature>
<evidence type="ECO:0000313" key="2">
    <source>
        <dbReference type="EMBL" id="KRT54600.1"/>
    </source>
</evidence>
<dbReference type="InterPro" id="IPR046341">
    <property type="entry name" value="SET_dom_sf"/>
</dbReference>
<keyword evidence="5" id="KW-1185">Reference proteome</keyword>